<dbReference type="InterPro" id="IPR011990">
    <property type="entry name" value="TPR-like_helical_dom_sf"/>
</dbReference>
<dbReference type="SUPFAM" id="SSF103642">
    <property type="entry name" value="Sec-C motif"/>
    <property type="match status" value="1"/>
</dbReference>
<dbReference type="Gene3D" id="1.25.40.10">
    <property type="entry name" value="Tetratricopeptide repeat domain"/>
    <property type="match status" value="2"/>
</dbReference>
<reference evidence="1" key="1">
    <citation type="submission" date="2019-11" db="EMBL/GenBank/DDBJ databases">
        <authorList>
            <person name="Feng L."/>
        </authorList>
    </citation>
    <scope>NUCLEOTIDE SEQUENCE</scope>
    <source>
        <strain evidence="1">RintestinalisLFYP67</strain>
    </source>
</reference>
<dbReference type="AlphaFoldDB" id="A0A6N3H1K8"/>
<dbReference type="Gene3D" id="3.10.450.50">
    <property type="match status" value="1"/>
</dbReference>
<sequence>MGKKIGRNDPCPCGSGKKYKLCCINKMSEEEIQALYLEQFELTKGLNEANKCHKILDIGKRIIEHQQNSICATGTYVNMALAKRVLYLLNHNQLDLEEAKDFCSRALELKHNNQVALRMLYGICLDLKQYGDANKALAQYEDTNIFSPMSVQIVEEYQNAIEWANREEYREDNKKGLDEITNTLFEKFGMNAGLCAVAISYYLGVGNDALKAYELGKRSVEEYPNSVTYNSLGWVCLTPEINRKDIAVGFFEKAIELAEDEELKKDITGNYFIALLENEQFKEAEKVMCDLIEEYPCNQNFSNYAELLKRQGKLEDALEWGKKALFIVEDDTTLLVVADIYKKMKQYENAVFMYQKCLEHISVDENVYQFQDINGKQLYSIASNNSLGVIMFEALKGIISAYSFLREYEQAKAYLLIAKERMPQKSEWEIWEQTLPEIESANQRYIEIKEQLSQNSKKAVEQKRSVRQWALQLIQLQNNSGQLNLDENDDWDKYLEKMDEVLNQMVQAVNKDSIIYQNSRNWVNSTYTHLDADAKEFLITAETLYEIHKMSIIDFAPIIVEYCKVVEKQLRVLLGSQIPSSMHMLGQIIGVISTNNIHPYTLYLSDLRAVNCY</sequence>
<dbReference type="InterPro" id="IPR004027">
    <property type="entry name" value="SEC_C_motif"/>
</dbReference>
<accession>A0A6N3H1K8</accession>
<dbReference type="SUPFAM" id="SSF48452">
    <property type="entry name" value="TPR-like"/>
    <property type="match status" value="2"/>
</dbReference>
<evidence type="ECO:0000313" key="1">
    <source>
        <dbReference type="EMBL" id="VYU70608.1"/>
    </source>
</evidence>
<evidence type="ECO:0008006" key="2">
    <source>
        <dbReference type="Google" id="ProtNLM"/>
    </source>
</evidence>
<dbReference type="SMART" id="SM00028">
    <property type="entry name" value="TPR"/>
    <property type="match status" value="4"/>
</dbReference>
<name>A0A6N3H1K8_9FIRM</name>
<dbReference type="Pfam" id="PF02810">
    <property type="entry name" value="SEC-C"/>
    <property type="match status" value="1"/>
</dbReference>
<dbReference type="EMBL" id="CACRUM010000092">
    <property type="protein sequence ID" value="VYU70608.1"/>
    <property type="molecule type" value="Genomic_DNA"/>
</dbReference>
<dbReference type="InterPro" id="IPR019734">
    <property type="entry name" value="TPR_rpt"/>
</dbReference>
<gene>
    <name evidence="1" type="ORF">RILFYP67_03087</name>
</gene>
<proteinExistence type="predicted"/>
<protein>
    <recommendedName>
        <fullName evidence="2">Tetratricopeptide repeat protein</fullName>
    </recommendedName>
</protein>
<organism evidence="1">
    <name type="scientific">Roseburia intestinalis</name>
    <dbReference type="NCBI Taxonomy" id="166486"/>
    <lineage>
        <taxon>Bacteria</taxon>
        <taxon>Bacillati</taxon>
        <taxon>Bacillota</taxon>
        <taxon>Clostridia</taxon>
        <taxon>Lachnospirales</taxon>
        <taxon>Lachnospiraceae</taxon>
        <taxon>Roseburia</taxon>
    </lineage>
</organism>
<dbReference type="Pfam" id="PF13181">
    <property type="entry name" value="TPR_8"/>
    <property type="match status" value="1"/>
</dbReference>